<feature type="transmembrane region" description="Helical" evidence="3">
    <location>
        <begin position="328"/>
        <end position="345"/>
    </location>
</feature>
<feature type="domain" description="Major facilitator superfamily (MFS) profile" evidence="4">
    <location>
        <begin position="1"/>
        <end position="351"/>
    </location>
</feature>
<dbReference type="GO" id="GO:0022857">
    <property type="term" value="F:transmembrane transporter activity"/>
    <property type="evidence" value="ECO:0007669"/>
    <property type="project" value="InterPro"/>
</dbReference>
<dbReference type="InterPro" id="IPR020846">
    <property type="entry name" value="MFS_dom"/>
</dbReference>
<evidence type="ECO:0000256" key="2">
    <source>
        <dbReference type="SAM" id="MobiDB-lite"/>
    </source>
</evidence>
<dbReference type="CDD" id="cd17324">
    <property type="entry name" value="MFS_NepI_like"/>
    <property type="match status" value="1"/>
</dbReference>
<feature type="transmembrane region" description="Helical" evidence="3">
    <location>
        <begin position="123"/>
        <end position="143"/>
    </location>
</feature>
<accession>A0A2R6NY29</accession>
<organism evidence="5 6">
    <name type="scientific">Hermanssonia centrifuga</name>
    <dbReference type="NCBI Taxonomy" id="98765"/>
    <lineage>
        <taxon>Eukaryota</taxon>
        <taxon>Fungi</taxon>
        <taxon>Dikarya</taxon>
        <taxon>Basidiomycota</taxon>
        <taxon>Agaricomycotina</taxon>
        <taxon>Agaricomycetes</taxon>
        <taxon>Polyporales</taxon>
        <taxon>Meruliaceae</taxon>
        <taxon>Hermanssonia</taxon>
    </lineage>
</organism>
<feature type="transmembrane region" description="Helical" evidence="3">
    <location>
        <begin position="171"/>
        <end position="198"/>
    </location>
</feature>
<dbReference type="GO" id="GO:0016020">
    <property type="term" value="C:membrane"/>
    <property type="evidence" value="ECO:0007669"/>
    <property type="project" value="UniProtKB-SubCell"/>
</dbReference>
<feature type="transmembrane region" description="Helical" evidence="3">
    <location>
        <begin position="59"/>
        <end position="81"/>
    </location>
</feature>
<dbReference type="InterPro" id="IPR011701">
    <property type="entry name" value="MFS"/>
</dbReference>
<feature type="transmembrane region" description="Helical" evidence="3">
    <location>
        <begin position="6"/>
        <end position="24"/>
    </location>
</feature>
<comment type="subcellular location">
    <subcellularLocation>
        <location evidence="1">Membrane</location>
        <topology evidence="1">Multi-pass membrane protein</topology>
    </subcellularLocation>
</comment>
<evidence type="ECO:0000256" key="1">
    <source>
        <dbReference type="ARBA" id="ARBA00004141"/>
    </source>
</evidence>
<evidence type="ECO:0000313" key="6">
    <source>
        <dbReference type="Proteomes" id="UP000186601"/>
    </source>
</evidence>
<keyword evidence="3" id="KW-0472">Membrane</keyword>
<feature type="transmembrane region" description="Helical" evidence="3">
    <location>
        <begin position="296"/>
        <end position="316"/>
    </location>
</feature>
<dbReference type="OrthoDB" id="2105912at2759"/>
<dbReference type="Gene3D" id="1.20.1250.20">
    <property type="entry name" value="MFS general substrate transporter like domains"/>
    <property type="match status" value="1"/>
</dbReference>
<dbReference type="PANTHER" id="PTHR42910:SF1">
    <property type="entry name" value="MAJOR FACILITATOR SUPERFAMILY (MFS) PROFILE DOMAIN-CONTAINING PROTEIN"/>
    <property type="match status" value="1"/>
</dbReference>
<keyword evidence="6" id="KW-1185">Reference proteome</keyword>
<feature type="region of interest" description="Disordered" evidence="2">
    <location>
        <begin position="387"/>
        <end position="412"/>
    </location>
</feature>
<evidence type="ECO:0000259" key="4">
    <source>
        <dbReference type="PROSITE" id="PS50850"/>
    </source>
</evidence>
<evidence type="ECO:0000256" key="3">
    <source>
        <dbReference type="SAM" id="Phobius"/>
    </source>
</evidence>
<dbReference type="Pfam" id="PF07690">
    <property type="entry name" value="MFS_1"/>
    <property type="match status" value="1"/>
</dbReference>
<dbReference type="AlphaFoldDB" id="A0A2R6NY29"/>
<dbReference type="InterPro" id="IPR036259">
    <property type="entry name" value="MFS_trans_sf"/>
</dbReference>
<feature type="transmembrane region" description="Helical" evidence="3">
    <location>
        <begin position="36"/>
        <end position="53"/>
    </location>
</feature>
<keyword evidence="3" id="KW-1133">Transmembrane helix</keyword>
<sequence>MSVVANIYWCQPILSEYAAGLLFIAPLGDLIRRRPLILLLTFISVSLTFGVAFTSNFIAFQVLSFLIGVVTCVPQILIPLAADLAPPEKRASAISIVLSGLLLGILLARVISGLIAEFVSWRVVYYVAIGLQALILGMLYFLLPDFPVRNTGITYFGILRSMAKFSVTEPLLIQACLVCMASMACFSNFWVTLTFLLGGTPYNYSTLVIGLFGLVGMFGVFMAPLIGRMVDHLVPWVATVFATLGLLVFQGIQTGAGGIHIAAVIIVCFGIDVFRQMQQVSLTTAVLGIDPKARSRLNAIVLISVFIGQIMGTAVGTEVFVTFGWRPAAALSVAWSGFTLVVMLVRGPHCARHTWFGYEGGLDIRKSDRRKSVGVIVTLSERQPATQNDEIKSIDQEDLSGSFVAEDSKSQA</sequence>
<comment type="caution">
    <text evidence="5">The sequence shown here is derived from an EMBL/GenBank/DDBJ whole genome shotgun (WGS) entry which is preliminary data.</text>
</comment>
<feature type="transmembrane region" description="Helical" evidence="3">
    <location>
        <begin position="93"/>
        <end position="111"/>
    </location>
</feature>
<dbReference type="Proteomes" id="UP000186601">
    <property type="component" value="Unassembled WGS sequence"/>
</dbReference>
<reference evidence="5 6" key="1">
    <citation type="submission" date="2018-02" db="EMBL/GenBank/DDBJ databases">
        <title>Genome sequence of the basidiomycete white-rot fungus Phlebia centrifuga.</title>
        <authorList>
            <person name="Granchi Z."/>
            <person name="Peng M."/>
            <person name="de Vries R.P."/>
            <person name="Hilden K."/>
            <person name="Makela M.R."/>
            <person name="Grigoriev I."/>
            <person name="Riley R."/>
        </authorList>
    </citation>
    <scope>NUCLEOTIDE SEQUENCE [LARGE SCALE GENOMIC DNA]</scope>
    <source>
        <strain evidence="5 6">FBCC195</strain>
    </source>
</reference>
<proteinExistence type="predicted"/>
<gene>
    <name evidence="5" type="ORF">PHLCEN_2v7149</name>
</gene>
<dbReference type="PROSITE" id="PS50850">
    <property type="entry name" value="MFS"/>
    <property type="match status" value="1"/>
</dbReference>
<feature type="transmembrane region" description="Helical" evidence="3">
    <location>
        <begin position="258"/>
        <end position="275"/>
    </location>
</feature>
<keyword evidence="3" id="KW-0812">Transmembrane</keyword>
<dbReference type="STRING" id="98765.A0A2R6NY29"/>
<dbReference type="PANTHER" id="PTHR42910">
    <property type="entry name" value="TRANSPORTER SCO4007-RELATED"/>
    <property type="match status" value="1"/>
</dbReference>
<dbReference type="SUPFAM" id="SSF103473">
    <property type="entry name" value="MFS general substrate transporter"/>
    <property type="match status" value="1"/>
</dbReference>
<evidence type="ECO:0000313" key="5">
    <source>
        <dbReference type="EMBL" id="PSR79178.1"/>
    </source>
</evidence>
<protein>
    <recommendedName>
        <fullName evidence="4">Major facilitator superfamily (MFS) profile domain-containing protein</fullName>
    </recommendedName>
</protein>
<feature type="transmembrane region" description="Helical" evidence="3">
    <location>
        <begin position="204"/>
        <end position="226"/>
    </location>
</feature>
<dbReference type="EMBL" id="MLYV02000707">
    <property type="protein sequence ID" value="PSR79178.1"/>
    <property type="molecule type" value="Genomic_DNA"/>
</dbReference>
<name>A0A2R6NY29_9APHY</name>